<comment type="caution">
    <text evidence="1">The sequence shown here is derived from an EMBL/GenBank/DDBJ whole genome shotgun (WGS) entry which is preliminary data.</text>
</comment>
<organism evidence="1 2">
    <name type="scientific">Ignelater luminosus</name>
    <name type="common">Cucubano</name>
    <name type="synonym">Pyrophorus luminosus</name>
    <dbReference type="NCBI Taxonomy" id="2038154"/>
    <lineage>
        <taxon>Eukaryota</taxon>
        <taxon>Metazoa</taxon>
        <taxon>Ecdysozoa</taxon>
        <taxon>Arthropoda</taxon>
        <taxon>Hexapoda</taxon>
        <taxon>Insecta</taxon>
        <taxon>Pterygota</taxon>
        <taxon>Neoptera</taxon>
        <taxon>Endopterygota</taxon>
        <taxon>Coleoptera</taxon>
        <taxon>Polyphaga</taxon>
        <taxon>Elateriformia</taxon>
        <taxon>Elateroidea</taxon>
        <taxon>Elateridae</taxon>
        <taxon>Agrypninae</taxon>
        <taxon>Pyrophorini</taxon>
        <taxon>Ignelater</taxon>
    </lineage>
</organism>
<dbReference type="EMBL" id="VTPC01090678">
    <property type="protein sequence ID" value="KAF2881946.1"/>
    <property type="molecule type" value="Genomic_DNA"/>
</dbReference>
<evidence type="ECO:0000313" key="1">
    <source>
        <dbReference type="EMBL" id="KAF2881946.1"/>
    </source>
</evidence>
<sequence length="217" mass="25508">MEITLLTISKQCSDIINTCPLVLPLDNPILSELYDRIYDLYPALDTAKYKLYWRYNKDTFHQISDYLSYITVVALMADKTLILVLNDCDEHCDENEAFLRKLDKKELEEQRERERDIYDVKIIRKGEEPVEESDESDDELPTEPRTDSQIITYAIRKLPETKYFTSDLLLKSNLIRDVQKGWPKLKNKLTQLDEEVIERAVERNASKKGVADKKKKK</sequence>
<dbReference type="AlphaFoldDB" id="A0A8K0CAM1"/>
<protein>
    <submittedName>
        <fullName evidence="1">Uncharacterized protein</fullName>
    </submittedName>
</protein>
<reference evidence="1" key="1">
    <citation type="submission" date="2019-08" db="EMBL/GenBank/DDBJ databases">
        <title>The genome of the North American firefly Photinus pyralis.</title>
        <authorList>
            <consortium name="Photinus pyralis genome working group"/>
            <person name="Fallon T.R."/>
            <person name="Sander Lower S.E."/>
            <person name="Weng J.-K."/>
        </authorList>
    </citation>
    <scope>NUCLEOTIDE SEQUENCE</scope>
    <source>
        <strain evidence="1">TRF0915ILg1</strain>
        <tissue evidence="1">Whole body</tissue>
    </source>
</reference>
<name>A0A8K0CAM1_IGNLU</name>
<dbReference type="OrthoDB" id="6748512at2759"/>
<gene>
    <name evidence="1" type="ORF">ILUMI_24228</name>
</gene>
<proteinExistence type="predicted"/>
<keyword evidence="2" id="KW-1185">Reference proteome</keyword>
<accession>A0A8K0CAM1</accession>
<evidence type="ECO:0000313" key="2">
    <source>
        <dbReference type="Proteomes" id="UP000801492"/>
    </source>
</evidence>
<dbReference type="Proteomes" id="UP000801492">
    <property type="component" value="Unassembled WGS sequence"/>
</dbReference>